<keyword evidence="2" id="KW-0285">Flavoprotein</keyword>
<reference evidence="6 7" key="1">
    <citation type="journal article" date="2019" name="J. Ind. Microbiol. Biotechnol.">
        <title>The complete genomic sequence of Streptomyces spectabilis NRRL-2792 and identification of secondary metabolite biosynthetic gene clusters.</title>
        <authorList>
            <person name="Sinha A."/>
            <person name="Phillips-Salemka S."/>
            <person name="Niraula T.A."/>
            <person name="Short K.A."/>
            <person name="Niraula N.P."/>
        </authorList>
    </citation>
    <scope>NUCLEOTIDE SEQUENCE [LARGE SCALE GENOMIC DNA]</scope>
    <source>
        <strain evidence="6 7">NRRL 2792</strain>
    </source>
</reference>
<evidence type="ECO:0000313" key="7">
    <source>
        <dbReference type="Proteomes" id="UP000316806"/>
    </source>
</evidence>
<evidence type="ECO:0000313" key="6">
    <source>
        <dbReference type="EMBL" id="QDQ10031.1"/>
    </source>
</evidence>
<dbReference type="Pfam" id="PF00296">
    <property type="entry name" value="Bac_luciferase"/>
    <property type="match status" value="1"/>
</dbReference>
<dbReference type="Proteomes" id="UP000316806">
    <property type="component" value="Chromosome"/>
</dbReference>
<name>A0A516R305_STRST</name>
<keyword evidence="4" id="KW-0503">Monooxygenase</keyword>
<evidence type="ECO:0000259" key="5">
    <source>
        <dbReference type="Pfam" id="PF00296"/>
    </source>
</evidence>
<dbReference type="InterPro" id="IPR011251">
    <property type="entry name" value="Luciferase-like_dom"/>
</dbReference>
<dbReference type="SUPFAM" id="SSF51679">
    <property type="entry name" value="Bacterial luciferase-like"/>
    <property type="match status" value="1"/>
</dbReference>
<evidence type="ECO:0000256" key="3">
    <source>
        <dbReference type="ARBA" id="ARBA00023002"/>
    </source>
</evidence>
<dbReference type="GO" id="GO:0005829">
    <property type="term" value="C:cytosol"/>
    <property type="evidence" value="ECO:0007669"/>
    <property type="project" value="TreeGrafter"/>
</dbReference>
<keyword evidence="3" id="KW-0560">Oxidoreductase</keyword>
<dbReference type="Gene3D" id="3.20.20.30">
    <property type="entry name" value="Luciferase-like domain"/>
    <property type="match status" value="1"/>
</dbReference>
<comment type="similarity">
    <text evidence="1">Belongs to the bacterial luciferase oxidoreductase family.</text>
</comment>
<dbReference type="PANTHER" id="PTHR30137">
    <property type="entry name" value="LUCIFERASE-LIKE MONOOXYGENASE"/>
    <property type="match status" value="1"/>
</dbReference>
<organism evidence="6 7">
    <name type="scientific">Streptomyces spectabilis</name>
    <dbReference type="NCBI Taxonomy" id="68270"/>
    <lineage>
        <taxon>Bacteria</taxon>
        <taxon>Bacillati</taxon>
        <taxon>Actinomycetota</taxon>
        <taxon>Actinomycetes</taxon>
        <taxon>Kitasatosporales</taxon>
        <taxon>Streptomycetaceae</taxon>
        <taxon>Streptomyces</taxon>
    </lineage>
</organism>
<evidence type="ECO:0000256" key="1">
    <source>
        <dbReference type="ARBA" id="ARBA00010426"/>
    </source>
</evidence>
<gene>
    <name evidence="6" type="ORF">FH965_05225</name>
</gene>
<feature type="domain" description="Luciferase-like" evidence="5">
    <location>
        <begin position="1"/>
        <end position="323"/>
    </location>
</feature>
<protein>
    <submittedName>
        <fullName evidence="6">LLM class flavin-dependent oxidoreductase</fullName>
    </submittedName>
</protein>
<accession>A0A516R305</accession>
<proteinExistence type="inferred from homology"/>
<dbReference type="GO" id="GO:0016705">
    <property type="term" value="F:oxidoreductase activity, acting on paired donors, with incorporation or reduction of molecular oxygen"/>
    <property type="evidence" value="ECO:0007669"/>
    <property type="project" value="InterPro"/>
</dbReference>
<evidence type="ECO:0000256" key="2">
    <source>
        <dbReference type="ARBA" id="ARBA00022630"/>
    </source>
</evidence>
<dbReference type="InterPro" id="IPR050766">
    <property type="entry name" value="Bact_Lucif_Oxidored"/>
</dbReference>
<dbReference type="PANTHER" id="PTHR30137:SF16">
    <property type="entry name" value="BLL0895 PROTEIN"/>
    <property type="match status" value="1"/>
</dbReference>
<evidence type="ECO:0000256" key="4">
    <source>
        <dbReference type="ARBA" id="ARBA00023033"/>
    </source>
</evidence>
<dbReference type="RefSeq" id="WP_144001636.1">
    <property type="nucleotide sequence ID" value="NZ_CP040916.1"/>
</dbReference>
<dbReference type="InterPro" id="IPR036661">
    <property type="entry name" value="Luciferase-like_sf"/>
</dbReference>
<dbReference type="EMBL" id="CP040916">
    <property type="protein sequence ID" value="QDQ10031.1"/>
    <property type="molecule type" value="Genomic_DNA"/>
</dbReference>
<dbReference type="GO" id="GO:0004497">
    <property type="term" value="F:monooxygenase activity"/>
    <property type="evidence" value="ECO:0007669"/>
    <property type="project" value="UniProtKB-KW"/>
</dbReference>
<dbReference type="AlphaFoldDB" id="A0A516R305"/>
<sequence>MRFSIYLNAQTRGPHEDVGIIETLTRQAVEATDAGFAGVVLTEHHFSGYNTYGDNFMFAAHLAPRVRAGVKFCLAVAVPPLHNPMRLAQQCNLLDVLTRGELIVGFAAGGSPLEYAGLGRDPAERHAQFAHNLDVMEAALAKRPEDPPLEWKTAFEHGTLHTRIMPSAFHRAAPPFARATQSDEGARWAGGKGWYLFTAREKPDALAARWRVYEQALRTGAAALTEDEVQERVDWSMVQKQVYVADSRERAERETRERLVLLGESQRRSFGAVRDLRDAEHLRSVVGVSPQDPEPFLDRAMVVGDPRTVRDELRAYQAAGVRHMALVFHYGFMDAATSDRSLRLFLDEVLPAFAAPG</sequence>